<dbReference type="AlphaFoldDB" id="A0A3B3YNU3"/>
<dbReference type="Gene3D" id="3.30.505.10">
    <property type="entry name" value="SH2 domain"/>
    <property type="match status" value="1"/>
</dbReference>
<evidence type="ECO:0000256" key="2">
    <source>
        <dbReference type="PROSITE-ProRule" id="PRU00191"/>
    </source>
</evidence>
<dbReference type="Ensembl" id="ENSPMET00000019778.1">
    <property type="protein sequence ID" value="ENSPMEP00000029051.1"/>
    <property type="gene ID" value="ENSPMEG00000014537.1"/>
</dbReference>
<evidence type="ECO:0000313" key="7">
    <source>
        <dbReference type="Proteomes" id="UP000261480"/>
    </source>
</evidence>
<evidence type="ECO:0000313" key="6">
    <source>
        <dbReference type="Ensembl" id="ENSPMEP00000029051.1"/>
    </source>
</evidence>
<dbReference type="InterPro" id="IPR036860">
    <property type="entry name" value="SH2_dom_sf"/>
</dbReference>
<name>A0A3B3YNU3_9TELE</name>
<keyword evidence="4" id="KW-1133">Transmembrane helix</keyword>
<keyword evidence="7" id="KW-1185">Reference proteome</keyword>
<organism evidence="6 7">
    <name type="scientific">Poecilia mexicana</name>
    <dbReference type="NCBI Taxonomy" id="48701"/>
    <lineage>
        <taxon>Eukaryota</taxon>
        <taxon>Metazoa</taxon>
        <taxon>Chordata</taxon>
        <taxon>Craniata</taxon>
        <taxon>Vertebrata</taxon>
        <taxon>Euteleostomi</taxon>
        <taxon>Actinopterygii</taxon>
        <taxon>Neopterygii</taxon>
        <taxon>Teleostei</taxon>
        <taxon>Neoteleostei</taxon>
        <taxon>Acanthomorphata</taxon>
        <taxon>Ovalentaria</taxon>
        <taxon>Atherinomorphae</taxon>
        <taxon>Cyprinodontiformes</taxon>
        <taxon>Poeciliidae</taxon>
        <taxon>Poeciliinae</taxon>
        <taxon>Poecilia</taxon>
    </lineage>
</organism>
<dbReference type="SMART" id="SM00252">
    <property type="entry name" value="SH2"/>
    <property type="match status" value="1"/>
</dbReference>
<protein>
    <recommendedName>
        <fullName evidence="5">SH2 domain-containing protein</fullName>
    </recommendedName>
</protein>
<dbReference type="SUPFAM" id="SSF55550">
    <property type="entry name" value="SH2 domain"/>
    <property type="match status" value="1"/>
</dbReference>
<reference evidence="6" key="2">
    <citation type="submission" date="2025-09" db="UniProtKB">
        <authorList>
            <consortium name="Ensembl"/>
        </authorList>
    </citation>
    <scope>IDENTIFICATION</scope>
</reference>
<dbReference type="PROSITE" id="PS50001">
    <property type="entry name" value="SH2"/>
    <property type="match status" value="1"/>
</dbReference>
<feature type="domain" description="SH2" evidence="5">
    <location>
        <begin position="145"/>
        <end position="236"/>
    </location>
</feature>
<sequence>MSSVYIFQCGVTIKPFSVGDYRGSEAERRILMFAAMTRGSNLTLVTTRTGIERSCCALCRQQKAKSENICYFSHSRQKEEYQTKTPCIKTRVKFCFKDKVRMEQREPTVDPAAEVAEGRFRELATKWFIDSQLPFIVNNGLFPSWFLGFISRKDAEDMLREKELGSFLIRLSDKAIGYILSYKGRDRCRHFVISQSETGRFIVCGDTEGHNTLFDLIEHYKTNPVEPFGEYLTFPCYGDVNEDLYDIIQVNPREKPAAPLRAAKKVHKQQMNSATEQQPVRAPRINRTQEEVPPLPRRTRHVESAPVSDNDGVLYAQLRKQTPRTHHTSRDKSPGSNQGKAERLNTKEQKNGRCSPSSDPESLYSELNTLDSKSMSLPLLDNISDGEQCYRLSVPPDTPPRLSPRPVRQASGGISQSNSSHSLDALSDHSVYHLAGSHSPTASETASSTEQLEDSLYAEVSIEAPVVDNDNTYEILPNHKEPVKPKANSNTQEPGEETKRKCSPGSWGIKVSCKLFLQCCFIYYLFLRYFLILTGYIFTFCRMINGNGFSLRPRGSDKPTNEEKAHLISLI</sequence>
<feature type="compositionally biased region" description="Basic and acidic residues" evidence="3">
    <location>
        <begin position="340"/>
        <end position="351"/>
    </location>
</feature>
<dbReference type="Proteomes" id="UP000261480">
    <property type="component" value="Unplaced"/>
</dbReference>
<dbReference type="GO" id="GO:0005737">
    <property type="term" value="C:cytoplasm"/>
    <property type="evidence" value="ECO:0007669"/>
    <property type="project" value="TreeGrafter"/>
</dbReference>
<dbReference type="FunFam" id="3.30.505.10:FF:000059">
    <property type="entry name" value="hematopoietic SH2 domain-containing protein"/>
    <property type="match status" value="1"/>
</dbReference>
<feature type="compositionally biased region" description="Basic and acidic residues" evidence="3">
    <location>
        <begin position="554"/>
        <end position="571"/>
    </location>
</feature>
<dbReference type="PRINTS" id="PR00401">
    <property type="entry name" value="SH2DOMAIN"/>
</dbReference>
<dbReference type="PANTHER" id="PTHR14388:SF6">
    <property type="entry name" value="SH2 DOMAIN-CONTAINING PROTEIN 7"/>
    <property type="match status" value="1"/>
</dbReference>
<evidence type="ECO:0000259" key="5">
    <source>
        <dbReference type="PROSITE" id="PS50001"/>
    </source>
</evidence>
<dbReference type="InterPro" id="IPR000980">
    <property type="entry name" value="SH2"/>
</dbReference>
<feature type="transmembrane region" description="Helical" evidence="4">
    <location>
        <begin position="521"/>
        <end position="544"/>
    </location>
</feature>
<evidence type="ECO:0000256" key="3">
    <source>
        <dbReference type="SAM" id="MobiDB-lite"/>
    </source>
</evidence>
<proteinExistence type="predicted"/>
<evidence type="ECO:0000256" key="1">
    <source>
        <dbReference type="ARBA" id="ARBA00022999"/>
    </source>
</evidence>
<feature type="compositionally biased region" description="Polar residues" evidence="3">
    <location>
        <begin position="269"/>
        <end position="278"/>
    </location>
</feature>
<keyword evidence="4" id="KW-0472">Membrane</keyword>
<feature type="region of interest" description="Disordered" evidence="3">
    <location>
        <begin position="552"/>
        <end position="571"/>
    </location>
</feature>
<feature type="region of interest" description="Disordered" evidence="3">
    <location>
        <begin position="259"/>
        <end position="364"/>
    </location>
</feature>
<feature type="compositionally biased region" description="Low complexity" evidence="3">
    <location>
        <begin position="404"/>
        <end position="422"/>
    </location>
</feature>
<reference evidence="6" key="1">
    <citation type="submission" date="2025-08" db="UniProtKB">
        <authorList>
            <consortium name="Ensembl"/>
        </authorList>
    </citation>
    <scope>IDENTIFICATION</scope>
</reference>
<dbReference type="Pfam" id="PF00017">
    <property type="entry name" value="SH2"/>
    <property type="match status" value="1"/>
</dbReference>
<accession>A0A3B3YNU3</accession>
<feature type="region of interest" description="Disordered" evidence="3">
    <location>
        <begin position="476"/>
        <end position="504"/>
    </location>
</feature>
<evidence type="ECO:0000256" key="4">
    <source>
        <dbReference type="SAM" id="Phobius"/>
    </source>
</evidence>
<feature type="region of interest" description="Disordered" evidence="3">
    <location>
        <begin position="389"/>
        <end position="422"/>
    </location>
</feature>
<feature type="compositionally biased region" description="Polar residues" evidence="3">
    <location>
        <begin position="352"/>
        <end position="364"/>
    </location>
</feature>
<keyword evidence="1 2" id="KW-0727">SH2 domain</keyword>
<keyword evidence="4" id="KW-0812">Transmembrane</keyword>
<dbReference type="PANTHER" id="PTHR14388">
    <property type="entry name" value="T CELL-SPECIFIC ADAPTER PROTEIN TSAD"/>
    <property type="match status" value="1"/>
</dbReference>